<protein>
    <submittedName>
        <fullName evidence="1">Uncharacterized protein</fullName>
    </submittedName>
</protein>
<comment type="caution">
    <text evidence="1">The sequence shown here is derived from an EMBL/GenBank/DDBJ whole genome shotgun (WGS) entry which is preliminary data.</text>
</comment>
<proteinExistence type="predicted"/>
<keyword evidence="2" id="KW-1185">Reference proteome</keyword>
<reference evidence="1 2" key="1">
    <citation type="submission" date="2011-08" db="EMBL/GenBank/DDBJ databases">
        <authorList>
            <person name="Lin Y."/>
            <person name="Hao X."/>
            <person name="Johnstone L."/>
            <person name="Miller S.J."/>
            <person name="Wei G."/>
            <person name="Rensing C."/>
        </authorList>
    </citation>
    <scope>NUCLEOTIDE SEQUENCE [LARGE SCALE GENOMIC DNA]</scope>
    <source>
        <strain evidence="1 2">K42</strain>
    </source>
</reference>
<dbReference type="AlphaFoldDB" id="G2G6J0"/>
<evidence type="ECO:0000313" key="1">
    <source>
        <dbReference type="EMBL" id="EGX60881.1"/>
    </source>
</evidence>
<evidence type="ECO:0000313" key="2">
    <source>
        <dbReference type="Proteomes" id="UP000004217"/>
    </source>
</evidence>
<name>G2G6J0_9ACTN</name>
<organism evidence="1 2">
    <name type="scientific">Streptomyces zinciresistens K42</name>
    <dbReference type="NCBI Taxonomy" id="700597"/>
    <lineage>
        <taxon>Bacteria</taxon>
        <taxon>Bacillati</taxon>
        <taxon>Actinomycetota</taxon>
        <taxon>Actinomycetes</taxon>
        <taxon>Kitasatosporales</taxon>
        <taxon>Streptomycetaceae</taxon>
        <taxon>Streptomyces</taxon>
    </lineage>
</organism>
<sequence>MHQLIAGPFLDEYLVLRPGRDAAMRFPLIDEPLRSVAADARRSAEFEVSTRS</sequence>
<dbReference type="EMBL" id="AGBF01000009">
    <property type="protein sequence ID" value="EGX60881.1"/>
    <property type="molecule type" value="Genomic_DNA"/>
</dbReference>
<dbReference type="Proteomes" id="UP000004217">
    <property type="component" value="Unassembled WGS sequence"/>
</dbReference>
<gene>
    <name evidence="1" type="ORF">SZN_05487</name>
</gene>
<accession>G2G6J0</accession>